<dbReference type="AlphaFoldDB" id="A0A9Q9EJV1"/>
<sequence length="566" mass="60808">MANALESLDATVAKVLSEWSLITTLLALALVAALVYPVVFPDEPDTHPLLLARQATASPVRNKGESAIYRSPEVPHGYPLKTGLNVKDASAPRWASGRDGDIRDIWREVQKGGTAGPDGKQVPKGLIMTVLGKQELIEHDIDDLTKQIAIIGKHFKDAGVRKVAIYLPNSIEYLLTVFAASFYGITPVLLPYNLPHPQVYDFLNATGADALVSSAGTLPLEDLTQSCQQLRLVTWVVEKTSKHMDWNGVPDNAQARLRVSVWHDVVDENKSAATELPSNENSDKPGEVVFVWQPTVPDTKPQIVALSQGNIVAATAALITAIPLRQRLSSADLVLPVDTFTYSYVLCQTFAALFMHASLAINSVATAGVDLALARRGVAPTVIIAGAETLAKLHQQETGAVSSGLQKFGKYSQDQTIAAGRLPTDGLLFKLLAPKSSETEPGKLRLILTFDRLCAGSPPLTSTMLSDLRIFTRSRIIYALTAPQVAGAVAQTNVFDYRRVDGAEHSHFGVPLSSVEVKLLNPANDQLVGASEPQGQLLVIGPAVAGGQAKLEVWAKMKEDGTLAYV</sequence>
<dbReference type="Pfam" id="PF00501">
    <property type="entry name" value="AMP-binding"/>
    <property type="match status" value="1"/>
</dbReference>
<evidence type="ECO:0000256" key="1">
    <source>
        <dbReference type="SAM" id="Phobius"/>
    </source>
</evidence>
<feature type="transmembrane region" description="Helical" evidence="1">
    <location>
        <begin position="171"/>
        <end position="190"/>
    </location>
</feature>
<feature type="domain" description="AMP-dependent synthetase/ligase" evidence="2">
    <location>
        <begin position="143"/>
        <end position="547"/>
    </location>
</feature>
<dbReference type="GO" id="GO:0005783">
    <property type="term" value="C:endoplasmic reticulum"/>
    <property type="evidence" value="ECO:0007669"/>
    <property type="project" value="TreeGrafter"/>
</dbReference>
<dbReference type="Gene3D" id="3.40.50.12780">
    <property type="entry name" value="N-terminal domain of ligase-like"/>
    <property type="match status" value="1"/>
</dbReference>
<feature type="transmembrane region" description="Helical" evidence="1">
    <location>
        <begin position="20"/>
        <end position="40"/>
    </location>
</feature>
<dbReference type="GO" id="GO:0016020">
    <property type="term" value="C:membrane"/>
    <property type="evidence" value="ECO:0007669"/>
    <property type="project" value="TreeGrafter"/>
</dbReference>
<reference evidence="3" key="1">
    <citation type="submission" date="2022-06" db="EMBL/GenBank/DDBJ databases">
        <title>Complete genome sequences of two strains of the flax pathogen Septoria linicola.</title>
        <authorList>
            <person name="Lapalu N."/>
            <person name="Simon A."/>
            <person name="Demenou B."/>
            <person name="Paumier D."/>
            <person name="Guillot M.-P."/>
            <person name="Gout L."/>
            <person name="Valade R."/>
        </authorList>
    </citation>
    <scope>NUCLEOTIDE SEQUENCE</scope>
    <source>
        <strain evidence="3">SE15195</strain>
    </source>
</reference>
<keyword evidence="4" id="KW-1185">Reference proteome</keyword>
<evidence type="ECO:0000313" key="4">
    <source>
        <dbReference type="Proteomes" id="UP001056384"/>
    </source>
</evidence>
<keyword evidence="1" id="KW-1133">Transmembrane helix</keyword>
<keyword evidence="1" id="KW-0472">Membrane</keyword>
<dbReference type="PANTHER" id="PTHR43272">
    <property type="entry name" value="LONG-CHAIN-FATTY-ACID--COA LIGASE"/>
    <property type="match status" value="1"/>
</dbReference>
<accession>A0A9Q9EJV1</accession>
<dbReference type="SUPFAM" id="SSF56801">
    <property type="entry name" value="Acetyl-CoA synthetase-like"/>
    <property type="match status" value="1"/>
</dbReference>
<keyword evidence="1" id="KW-0812">Transmembrane</keyword>
<dbReference type="PANTHER" id="PTHR43272:SF11">
    <property type="entry name" value="AMP-DEPENDENT SYNTHETASE_LIGASE DOMAIN-CONTAINING PROTEIN"/>
    <property type="match status" value="1"/>
</dbReference>
<gene>
    <name evidence="3" type="ORF">Slin15195_G050570</name>
</gene>
<protein>
    <submittedName>
        <fullName evidence="3">AMP-dependent synthetase/ligase, ANL domain-containing protein</fullName>
    </submittedName>
</protein>
<evidence type="ECO:0000259" key="2">
    <source>
        <dbReference type="Pfam" id="PF00501"/>
    </source>
</evidence>
<dbReference type="InterPro" id="IPR000873">
    <property type="entry name" value="AMP-dep_synth/lig_dom"/>
</dbReference>
<name>A0A9Q9EJV1_9PEZI</name>
<proteinExistence type="predicted"/>
<dbReference type="InterPro" id="IPR042099">
    <property type="entry name" value="ANL_N_sf"/>
</dbReference>
<evidence type="ECO:0000313" key="3">
    <source>
        <dbReference type="EMBL" id="USW51738.1"/>
    </source>
</evidence>
<dbReference type="EMBL" id="CP099420">
    <property type="protein sequence ID" value="USW51738.1"/>
    <property type="molecule type" value="Genomic_DNA"/>
</dbReference>
<dbReference type="GO" id="GO:0004467">
    <property type="term" value="F:long-chain fatty acid-CoA ligase activity"/>
    <property type="evidence" value="ECO:0007669"/>
    <property type="project" value="TreeGrafter"/>
</dbReference>
<organism evidence="3 4">
    <name type="scientific">Septoria linicola</name>
    <dbReference type="NCBI Taxonomy" id="215465"/>
    <lineage>
        <taxon>Eukaryota</taxon>
        <taxon>Fungi</taxon>
        <taxon>Dikarya</taxon>
        <taxon>Ascomycota</taxon>
        <taxon>Pezizomycotina</taxon>
        <taxon>Dothideomycetes</taxon>
        <taxon>Dothideomycetidae</taxon>
        <taxon>Mycosphaerellales</taxon>
        <taxon>Mycosphaerellaceae</taxon>
        <taxon>Septoria</taxon>
    </lineage>
</organism>
<dbReference type="Proteomes" id="UP001056384">
    <property type="component" value="Chromosome 3"/>
</dbReference>